<evidence type="ECO:0000313" key="4">
    <source>
        <dbReference type="EMBL" id="KAL0571598.1"/>
    </source>
</evidence>
<dbReference type="Pfam" id="PF04548">
    <property type="entry name" value="AIG1"/>
    <property type="match status" value="1"/>
</dbReference>
<dbReference type="SUPFAM" id="SSF52540">
    <property type="entry name" value="P-loop containing nucleoside triphosphate hydrolases"/>
    <property type="match status" value="1"/>
</dbReference>
<dbReference type="PANTHER" id="PTHR32046:SF11">
    <property type="entry name" value="IMMUNE-ASSOCIATED NUCLEOTIDE-BINDING PROTEIN 10-LIKE"/>
    <property type="match status" value="1"/>
</dbReference>
<organism evidence="4 5">
    <name type="scientific">Marasmius crinis-equi</name>
    <dbReference type="NCBI Taxonomy" id="585013"/>
    <lineage>
        <taxon>Eukaryota</taxon>
        <taxon>Fungi</taxon>
        <taxon>Dikarya</taxon>
        <taxon>Basidiomycota</taxon>
        <taxon>Agaricomycotina</taxon>
        <taxon>Agaricomycetes</taxon>
        <taxon>Agaricomycetidae</taxon>
        <taxon>Agaricales</taxon>
        <taxon>Marasmiineae</taxon>
        <taxon>Marasmiaceae</taxon>
        <taxon>Marasmius</taxon>
    </lineage>
</organism>
<accession>A0ABR3F8I6</accession>
<evidence type="ECO:0000256" key="2">
    <source>
        <dbReference type="SAM" id="Coils"/>
    </source>
</evidence>
<gene>
    <name evidence="4" type="ORF">V5O48_010362</name>
</gene>
<sequence>MGSPTPENKPQDLTWVKDSINLVLIGESGHGKTSLLNLLVNACLGVRALEDFTERHSSHNESGGSRAGSQTRSPRLYSFVCPDDGRRLNILDTPGLADTNGISRDAENKEAIANAIKDLGFIDAVIIVANGTLERLGASTTYTLETISSMFPLSIADNLCFVFTMVSNDGDLLVDTDSLPGRLRKTPYWCINNPFARWQKIHQRGKPSEVTRNKIREEYQTVLETLALLIEHIDKRTRRPTIEIYQVYNMSTNVEAAICDLVARMEQEEAKCSELENLQKDKEYHWQKVRPAFKTTLISLNHNRFAQYEEIISEPIYQHEPTDRHNTLCTASECYSNCHIDCQERLTIFPSTWVGNTCHMFKNGRNTIGRLLIPMGGMDQPCKSCGHAARAHAHYRSRWVKTRNLVSGDPAFHDTTAQAIAVTMQRVERDIGELKRSIEEQKQELVRLCDEYNEMALPGNFGKQLASTIQLLEFRERAEIKRGNVSNSILRSQIEDMKKRELVLKEVVGRKGGIFMGLGAQLAQLAANRSRSVGSILTKY</sequence>
<keyword evidence="2" id="KW-0175">Coiled coil</keyword>
<feature type="coiled-coil region" evidence="2">
    <location>
        <begin position="424"/>
        <end position="455"/>
    </location>
</feature>
<name>A0ABR3F8I6_9AGAR</name>
<evidence type="ECO:0000256" key="1">
    <source>
        <dbReference type="ARBA" id="ARBA00022741"/>
    </source>
</evidence>
<keyword evidence="1" id="KW-0547">Nucleotide-binding</keyword>
<dbReference type="CDD" id="cd00882">
    <property type="entry name" value="Ras_like_GTPase"/>
    <property type="match status" value="1"/>
</dbReference>
<keyword evidence="5" id="KW-1185">Reference proteome</keyword>
<dbReference type="PANTHER" id="PTHR32046">
    <property type="entry name" value="G DOMAIN-CONTAINING PROTEIN"/>
    <property type="match status" value="1"/>
</dbReference>
<dbReference type="Gene3D" id="3.40.50.300">
    <property type="entry name" value="P-loop containing nucleotide triphosphate hydrolases"/>
    <property type="match status" value="1"/>
</dbReference>
<dbReference type="InterPro" id="IPR027417">
    <property type="entry name" value="P-loop_NTPase"/>
</dbReference>
<reference evidence="4 5" key="1">
    <citation type="submission" date="2024-02" db="EMBL/GenBank/DDBJ databases">
        <title>A draft genome for the cacao thread blight pathogen Marasmius crinis-equi.</title>
        <authorList>
            <person name="Cohen S.P."/>
            <person name="Baruah I.K."/>
            <person name="Amoako-Attah I."/>
            <person name="Bukari Y."/>
            <person name="Meinhardt L.W."/>
            <person name="Bailey B.A."/>
        </authorList>
    </citation>
    <scope>NUCLEOTIDE SEQUENCE [LARGE SCALE GENOMIC DNA]</scope>
    <source>
        <strain evidence="4 5">GH-76</strain>
    </source>
</reference>
<proteinExistence type="predicted"/>
<evidence type="ECO:0000259" key="3">
    <source>
        <dbReference type="Pfam" id="PF04548"/>
    </source>
</evidence>
<dbReference type="InterPro" id="IPR006703">
    <property type="entry name" value="G_AIG1"/>
</dbReference>
<dbReference type="Proteomes" id="UP001465976">
    <property type="component" value="Unassembled WGS sequence"/>
</dbReference>
<comment type="caution">
    <text evidence="4">The sequence shown here is derived from an EMBL/GenBank/DDBJ whole genome shotgun (WGS) entry which is preliminary data.</text>
</comment>
<feature type="domain" description="AIG1-type G" evidence="3">
    <location>
        <begin position="21"/>
        <end position="165"/>
    </location>
</feature>
<dbReference type="EMBL" id="JBAHYK010000743">
    <property type="protein sequence ID" value="KAL0571598.1"/>
    <property type="molecule type" value="Genomic_DNA"/>
</dbReference>
<evidence type="ECO:0000313" key="5">
    <source>
        <dbReference type="Proteomes" id="UP001465976"/>
    </source>
</evidence>
<protein>
    <recommendedName>
        <fullName evidence="3">AIG1-type G domain-containing protein</fullName>
    </recommendedName>
</protein>